<accession>A0ABS7CZV1</accession>
<dbReference type="SUPFAM" id="SSF53335">
    <property type="entry name" value="S-adenosyl-L-methionine-dependent methyltransferases"/>
    <property type="match status" value="1"/>
</dbReference>
<reference evidence="1 2" key="1">
    <citation type="journal article" date="2016" name="Int. J. Syst. Evol. Microbiol.">
        <title>Pontibacter aydingkolensis sp. nov., isolated from soil of a salt lake.</title>
        <authorList>
            <person name="Osman G."/>
            <person name="Zhang T."/>
            <person name="Lou K."/>
            <person name="Gao Y."/>
            <person name="Chang W."/>
            <person name="Lin Q."/>
            <person name="Yang H.M."/>
            <person name="Huo X.D."/>
            <person name="Wang N."/>
        </authorList>
    </citation>
    <scope>NUCLEOTIDE SEQUENCE [LARGE SCALE GENOMIC DNA]</scope>
    <source>
        <strain evidence="1 2">KACC 19255</strain>
    </source>
</reference>
<dbReference type="InterPro" id="IPR029063">
    <property type="entry name" value="SAM-dependent_MTases_sf"/>
</dbReference>
<dbReference type="Pfam" id="PF13578">
    <property type="entry name" value="Methyltransf_24"/>
    <property type="match status" value="1"/>
</dbReference>
<dbReference type="Proteomes" id="UP000813018">
    <property type="component" value="Unassembled WGS sequence"/>
</dbReference>
<proteinExistence type="predicted"/>
<dbReference type="CDD" id="cd02440">
    <property type="entry name" value="AdoMet_MTases"/>
    <property type="match status" value="1"/>
</dbReference>
<keyword evidence="1" id="KW-0808">Transferase</keyword>
<evidence type="ECO:0000313" key="1">
    <source>
        <dbReference type="EMBL" id="MBW7469062.1"/>
    </source>
</evidence>
<organism evidence="1 2">
    <name type="scientific">Pontibacter aydingkolensis</name>
    <dbReference type="NCBI Taxonomy" id="1911536"/>
    <lineage>
        <taxon>Bacteria</taxon>
        <taxon>Pseudomonadati</taxon>
        <taxon>Bacteroidota</taxon>
        <taxon>Cytophagia</taxon>
        <taxon>Cytophagales</taxon>
        <taxon>Hymenobacteraceae</taxon>
        <taxon>Pontibacter</taxon>
    </lineage>
</organism>
<dbReference type="EC" id="2.1.1.-" evidence="1"/>
<dbReference type="Gene3D" id="3.40.50.150">
    <property type="entry name" value="Vaccinia Virus protein VP39"/>
    <property type="match status" value="1"/>
</dbReference>
<dbReference type="EMBL" id="JAHYXK010000025">
    <property type="protein sequence ID" value="MBW7469062.1"/>
    <property type="molecule type" value="Genomic_DNA"/>
</dbReference>
<sequence>MQQLKVLHLAAHYPVYRAKSFKLHGVHSPFIFELYHNVILHDGFYVAYGNVEALRSELLQDNTELEVTDFGAGPKAGKKRKRLLKDIAASSAKPAKYGQLLFRLVNHFQPTTIFDLGTSLGITTSYLASARKNGKVYTFEGCPNITNTAQQNFKKLGLENIELVQGNLDETLEKQVNQVQQLDFVFFDGNHRYEPTMRYFNLCLTKSHEYSVFVIDDLYWSAEMKRAWQEIKKHPKVLQTVDLFYVGLVFFRTSQPKENFTLYF</sequence>
<protein>
    <submittedName>
        <fullName evidence="1">Class I SAM-dependent methyltransferase</fullName>
        <ecNumber evidence="1">2.1.1.-</ecNumber>
    </submittedName>
</protein>
<name>A0ABS7CZV1_9BACT</name>
<dbReference type="GO" id="GO:0008168">
    <property type="term" value="F:methyltransferase activity"/>
    <property type="evidence" value="ECO:0007669"/>
    <property type="project" value="UniProtKB-KW"/>
</dbReference>
<gene>
    <name evidence="1" type="ORF">K0O23_18460</name>
</gene>
<comment type="caution">
    <text evidence="1">The sequence shown here is derived from an EMBL/GenBank/DDBJ whole genome shotgun (WGS) entry which is preliminary data.</text>
</comment>
<keyword evidence="1" id="KW-0489">Methyltransferase</keyword>
<keyword evidence="2" id="KW-1185">Reference proteome</keyword>
<evidence type="ECO:0000313" key="2">
    <source>
        <dbReference type="Proteomes" id="UP000813018"/>
    </source>
</evidence>
<dbReference type="GO" id="GO:0032259">
    <property type="term" value="P:methylation"/>
    <property type="evidence" value="ECO:0007669"/>
    <property type="project" value="UniProtKB-KW"/>
</dbReference>
<dbReference type="PANTHER" id="PTHR43167:SF1">
    <property type="entry name" value="PUTATIVE (AFU_ORTHOLOGUE AFUA_6G01830)-RELATED"/>
    <property type="match status" value="1"/>
</dbReference>
<dbReference type="PANTHER" id="PTHR43167">
    <property type="entry name" value="PUTATIVE (AFU_ORTHOLOGUE AFUA_6G01830)-RELATED"/>
    <property type="match status" value="1"/>
</dbReference>